<dbReference type="VEuPathDB" id="FungiDB:SPBR_08745"/>
<keyword evidence="2" id="KW-1185">Reference proteome</keyword>
<evidence type="ECO:0000313" key="1">
    <source>
        <dbReference type="EMBL" id="KIH86988.1"/>
    </source>
</evidence>
<gene>
    <name evidence="1" type="ORF">SPBR_08745</name>
</gene>
<proteinExistence type="predicted"/>
<protein>
    <submittedName>
        <fullName evidence="1">Uncharacterized protein</fullName>
    </submittedName>
</protein>
<name>A0A0C2F7D9_9PEZI</name>
<sequence>MDEECTEYELMVNNEKDKHFATDRVCDMEDQADRRATHLDLGDEVHDDVDLGTLATKQNHIRRSLAANASINPGHSGVSSLSIRFGNTVFAASACSRHVTITMSYLC</sequence>
<dbReference type="EMBL" id="AWTV01000011">
    <property type="protein sequence ID" value="KIH86988.1"/>
    <property type="molecule type" value="Genomic_DNA"/>
</dbReference>
<accession>A0A0C2F7D9</accession>
<comment type="caution">
    <text evidence="1">The sequence shown here is derived from an EMBL/GenBank/DDBJ whole genome shotgun (WGS) entry which is preliminary data.</text>
</comment>
<dbReference type="GeneID" id="63681904"/>
<dbReference type="HOGENOM" id="CLU_2211683_0_0_1"/>
<dbReference type="Proteomes" id="UP000031575">
    <property type="component" value="Unassembled WGS sequence"/>
</dbReference>
<dbReference type="RefSeq" id="XP_040614998.1">
    <property type="nucleotide sequence ID" value="XM_040766983.1"/>
</dbReference>
<reference evidence="1 2" key="1">
    <citation type="journal article" date="2014" name="BMC Genomics">
        <title>Comparative genomics of the major fungal agents of human and animal Sporotrichosis: Sporothrix schenckii and Sporothrix brasiliensis.</title>
        <authorList>
            <person name="Teixeira M.M."/>
            <person name="de Almeida L.G."/>
            <person name="Kubitschek-Barreira P."/>
            <person name="Alves F.L."/>
            <person name="Kioshima E.S."/>
            <person name="Abadio A.K."/>
            <person name="Fernandes L."/>
            <person name="Derengowski L.S."/>
            <person name="Ferreira K.S."/>
            <person name="Souza R.C."/>
            <person name="Ruiz J.C."/>
            <person name="de Andrade N.C."/>
            <person name="Paes H.C."/>
            <person name="Nicola A.M."/>
            <person name="Albuquerque P."/>
            <person name="Gerber A.L."/>
            <person name="Martins V.P."/>
            <person name="Peconick L.D."/>
            <person name="Neto A.V."/>
            <person name="Chaucanez C.B."/>
            <person name="Silva P.A."/>
            <person name="Cunha O.L."/>
            <person name="de Oliveira F.F."/>
            <person name="dos Santos T.C."/>
            <person name="Barros A.L."/>
            <person name="Soares M.A."/>
            <person name="de Oliveira L.M."/>
            <person name="Marini M.M."/>
            <person name="Villalobos-Duno H."/>
            <person name="Cunha M.M."/>
            <person name="de Hoog S."/>
            <person name="da Silveira J.F."/>
            <person name="Henrissat B."/>
            <person name="Nino-Vega G.A."/>
            <person name="Cisalpino P.S."/>
            <person name="Mora-Montes H.M."/>
            <person name="Almeida S.R."/>
            <person name="Stajich J.E."/>
            <person name="Lopes-Bezerra L.M."/>
            <person name="Vasconcelos A.T."/>
            <person name="Felipe M.S."/>
        </authorList>
    </citation>
    <scope>NUCLEOTIDE SEQUENCE [LARGE SCALE GENOMIC DNA]</scope>
    <source>
        <strain evidence="1 2">5110</strain>
    </source>
</reference>
<organism evidence="1 2">
    <name type="scientific">Sporothrix brasiliensis 5110</name>
    <dbReference type="NCBI Taxonomy" id="1398154"/>
    <lineage>
        <taxon>Eukaryota</taxon>
        <taxon>Fungi</taxon>
        <taxon>Dikarya</taxon>
        <taxon>Ascomycota</taxon>
        <taxon>Pezizomycotina</taxon>
        <taxon>Sordariomycetes</taxon>
        <taxon>Sordariomycetidae</taxon>
        <taxon>Ophiostomatales</taxon>
        <taxon>Ophiostomataceae</taxon>
        <taxon>Sporothrix</taxon>
    </lineage>
</organism>
<evidence type="ECO:0000313" key="2">
    <source>
        <dbReference type="Proteomes" id="UP000031575"/>
    </source>
</evidence>
<dbReference type="AlphaFoldDB" id="A0A0C2F7D9"/>